<dbReference type="Proteomes" id="UP000077051">
    <property type="component" value="Unassembled WGS sequence"/>
</dbReference>
<organism evidence="2 3">
    <name type="scientific">Mucor lusitanicus CBS 277.49</name>
    <dbReference type="NCBI Taxonomy" id="747725"/>
    <lineage>
        <taxon>Eukaryota</taxon>
        <taxon>Fungi</taxon>
        <taxon>Fungi incertae sedis</taxon>
        <taxon>Mucoromycota</taxon>
        <taxon>Mucoromycotina</taxon>
        <taxon>Mucoromycetes</taxon>
        <taxon>Mucorales</taxon>
        <taxon>Mucorineae</taxon>
        <taxon>Mucoraceae</taxon>
        <taxon>Mucor</taxon>
    </lineage>
</organism>
<feature type="region of interest" description="Disordered" evidence="1">
    <location>
        <begin position="485"/>
        <end position="505"/>
    </location>
</feature>
<comment type="caution">
    <text evidence="2">The sequence shown here is derived from an EMBL/GenBank/DDBJ whole genome shotgun (WGS) entry which is preliminary data.</text>
</comment>
<evidence type="ECO:0000313" key="3">
    <source>
        <dbReference type="Proteomes" id="UP000077051"/>
    </source>
</evidence>
<evidence type="ECO:0000256" key="1">
    <source>
        <dbReference type="SAM" id="MobiDB-lite"/>
    </source>
</evidence>
<evidence type="ECO:0000313" key="2">
    <source>
        <dbReference type="EMBL" id="OAC97631.1"/>
    </source>
</evidence>
<dbReference type="OrthoDB" id="10378825at2759"/>
<feature type="compositionally biased region" description="Low complexity" evidence="1">
    <location>
        <begin position="492"/>
        <end position="504"/>
    </location>
</feature>
<proteinExistence type="predicted"/>
<sequence>MSLDWTEEHYKSKLRGFFLDMDWIKPEDNESKLIMIPFIRAIVESFQQDPFEQKRRLTRERTSVLFSVQPANEDGEHTENEDGLVKFSYTFFKMQSAPEMIAVSKTLASSDFWLVPSVVYSDSIQLVNLRNVMYNAVRNVLARIRGEDSTWGLDCNAVKTDDPAWVIVCNLGDSFGFRRNITKSVESMVDIDFQKHQLQDLKNWSFGQLVAKIFKEANVKQYFEQVCTFYKKATETYNLGIDAPDGIQHILLYNSYRFRIFDGFPNQDFSDWIRDALIEENIIQPGNEVLDASSHSAEVAFQQPYKIMQIANAILPPVIVGDEEQNEPTVQVHEHKDSLITPNSFYVQANVADTQIDFILKKEVSSSEHAAELFTVQERLLKQALEGFLQVHHNRLLLLFQGRHVSNSVSRYLGRGDYSQVATSAPMTLDLPSQLGCLPLSSITAIHYYQHPTPFDGPILPTPSLNTFTTACSFLLLNSRSGSPIDPAHTKPSSTPSTTTTLPLWIDYPDPSQPVTRIPRRRAL</sequence>
<dbReference type="AlphaFoldDB" id="A0A168GF91"/>
<gene>
    <name evidence="2" type="ORF">MUCCIDRAFT_116290</name>
</gene>
<dbReference type="VEuPathDB" id="FungiDB:MUCCIDRAFT_116290"/>
<reference evidence="2 3" key="1">
    <citation type="submission" date="2015-06" db="EMBL/GenBank/DDBJ databases">
        <title>Expansion of signal transduction pathways in fungi by whole-genome duplication.</title>
        <authorList>
            <consortium name="DOE Joint Genome Institute"/>
            <person name="Corrochano L.M."/>
            <person name="Kuo A."/>
            <person name="Marcet-Houben M."/>
            <person name="Polaino S."/>
            <person name="Salamov A."/>
            <person name="Villalobos J.M."/>
            <person name="Alvarez M.I."/>
            <person name="Avalos J."/>
            <person name="Benito E.P."/>
            <person name="Benoit I."/>
            <person name="Burger G."/>
            <person name="Camino L.P."/>
            <person name="Canovas D."/>
            <person name="Cerda-Olmedo E."/>
            <person name="Cheng J.-F."/>
            <person name="Dominguez A."/>
            <person name="Elias M."/>
            <person name="Eslava A.P."/>
            <person name="Glaser F."/>
            <person name="Grimwood J."/>
            <person name="Gutierrez G."/>
            <person name="Heitman J."/>
            <person name="Henrissat B."/>
            <person name="Iturriaga E.A."/>
            <person name="Lang B.F."/>
            <person name="Lavin J.L."/>
            <person name="Lee S."/>
            <person name="Li W."/>
            <person name="Lindquist E."/>
            <person name="Lopez-Garcia S."/>
            <person name="Luque E.M."/>
            <person name="Marcos A.T."/>
            <person name="Martin J."/>
            <person name="Mccluskey K."/>
            <person name="Medina H.R."/>
            <person name="Miralles-Duran A."/>
            <person name="Miyazaki A."/>
            <person name="Munoz-Torres E."/>
            <person name="Oguiza J.A."/>
            <person name="Ohm R."/>
            <person name="Olmedo M."/>
            <person name="Orejas M."/>
            <person name="Ortiz-Castellanos L."/>
            <person name="Pisabarro A.G."/>
            <person name="Rodriguez-Romero J."/>
            <person name="Ruiz-Herrera J."/>
            <person name="Ruiz-Vazquez R."/>
            <person name="Sanz C."/>
            <person name="Schackwitz W."/>
            <person name="Schmutz J."/>
            <person name="Shahriari M."/>
            <person name="Shelest E."/>
            <person name="Silva-Franco F."/>
            <person name="Soanes D."/>
            <person name="Syed K."/>
            <person name="Tagua V.G."/>
            <person name="Talbot N.J."/>
            <person name="Thon M."/>
            <person name="De Vries R.P."/>
            <person name="Wiebenga A."/>
            <person name="Yadav J.S."/>
            <person name="Braun E.L."/>
            <person name="Baker S."/>
            <person name="Garre V."/>
            <person name="Horwitz B."/>
            <person name="Torres-Martinez S."/>
            <person name="Idnurm A."/>
            <person name="Herrera-Estrella A."/>
            <person name="Gabaldon T."/>
            <person name="Grigoriev I.V."/>
        </authorList>
    </citation>
    <scope>NUCLEOTIDE SEQUENCE [LARGE SCALE GENOMIC DNA]</scope>
    <source>
        <strain evidence="2 3">CBS 277.49</strain>
    </source>
</reference>
<name>A0A168GF91_MUCCL</name>
<dbReference type="EMBL" id="AMYB01000014">
    <property type="protein sequence ID" value="OAC97631.1"/>
    <property type="molecule type" value="Genomic_DNA"/>
</dbReference>
<accession>A0A168GF91</accession>
<protein>
    <submittedName>
        <fullName evidence="2">Uncharacterized protein</fullName>
    </submittedName>
</protein>
<keyword evidence="3" id="KW-1185">Reference proteome</keyword>